<dbReference type="GO" id="GO:0030288">
    <property type="term" value="C:outer membrane-bounded periplasmic space"/>
    <property type="evidence" value="ECO:0007669"/>
    <property type="project" value="TreeGrafter"/>
</dbReference>
<evidence type="ECO:0000256" key="8">
    <source>
        <dbReference type="ARBA" id="ARBA00022676"/>
    </source>
</evidence>
<keyword evidence="5" id="KW-1003">Cell membrane</keyword>
<keyword evidence="6" id="KW-0121">Carboxypeptidase</keyword>
<keyword evidence="19" id="KW-1133">Transmembrane helix</keyword>
<keyword evidence="9" id="KW-0808">Transferase</keyword>
<comment type="similarity">
    <text evidence="3">In the C-terminal section; belongs to the transpeptidase family.</text>
</comment>
<accession>A0AA35D6T0</accession>
<feature type="compositionally biased region" description="Pro residues" evidence="18">
    <location>
        <begin position="760"/>
        <end position="780"/>
    </location>
</feature>
<gene>
    <name evidence="22" type="primary">mrcA_1</name>
    <name evidence="22" type="ORF">GHA_01736</name>
</gene>
<evidence type="ECO:0000256" key="11">
    <source>
        <dbReference type="ARBA" id="ARBA00022960"/>
    </source>
</evidence>
<dbReference type="GO" id="GO:0005886">
    <property type="term" value="C:plasma membrane"/>
    <property type="evidence" value="ECO:0007669"/>
    <property type="project" value="UniProtKB-SubCell"/>
</dbReference>
<evidence type="ECO:0000256" key="15">
    <source>
        <dbReference type="ARBA" id="ARBA00023316"/>
    </source>
</evidence>
<keyword evidence="15" id="KW-0961">Cell wall biogenesis/degradation</keyword>
<dbReference type="AlphaFoldDB" id="A0AA35D6T0"/>
<dbReference type="EMBL" id="CAHPSC010000020">
    <property type="protein sequence ID" value="CAB5686548.1"/>
    <property type="molecule type" value="Genomic_DNA"/>
</dbReference>
<evidence type="ECO:0000256" key="19">
    <source>
        <dbReference type="SAM" id="Phobius"/>
    </source>
</evidence>
<dbReference type="GO" id="GO:0008955">
    <property type="term" value="F:peptidoglycan glycosyltransferase activity"/>
    <property type="evidence" value="ECO:0007669"/>
    <property type="project" value="UniProtKB-EC"/>
</dbReference>
<keyword evidence="8" id="KW-0328">Glycosyltransferase</keyword>
<name>A0AA35D6T0_9BURK</name>
<keyword evidence="11" id="KW-0133">Cell shape</keyword>
<reference evidence="22" key="1">
    <citation type="submission" date="2020-05" db="EMBL/GenBank/DDBJ databases">
        <authorList>
            <person name="Delgado-Blas J."/>
        </authorList>
    </citation>
    <scope>NUCLEOTIDE SEQUENCE</scope>
    <source>
        <strain evidence="22">BB1454</strain>
    </source>
</reference>
<evidence type="ECO:0000259" key="20">
    <source>
        <dbReference type="Pfam" id="PF00905"/>
    </source>
</evidence>
<organism evidence="22 23">
    <name type="scientific">Comamonas aquatica</name>
    <dbReference type="NCBI Taxonomy" id="225991"/>
    <lineage>
        <taxon>Bacteria</taxon>
        <taxon>Pseudomonadati</taxon>
        <taxon>Pseudomonadota</taxon>
        <taxon>Betaproteobacteria</taxon>
        <taxon>Burkholderiales</taxon>
        <taxon>Comamonadaceae</taxon>
        <taxon>Comamonas</taxon>
    </lineage>
</organism>
<comment type="subcellular location">
    <subcellularLocation>
        <location evidence="1">Cell membrane</location>
    </subcellularLocation>
</comment>
<dbReference type="Gene3D" id="3.40.710.10">
    <property type="entry name" value="DD-peptidase/beta-lactamase superfamily"/>
    <property type="match status" value="1"/>
</dbReference>
<dbReference type="PANTHER" id="PTHR32282">
    <property type="entry name" value="BINDING PROTEIN TRANSPEPTIDASE, PUTATIVE-RELATED"/>
    <property type="match status" value="1"/>
</dbReference>
<evidence type="ECO:0000256" key="14">
    <source>
        <dbReference type="ARBA" id="ARBA00023268"/>
    </source>
</evidence>
<dbReference type="GO" id="GO:0006508">
    <property type="term" value="P:proteolysis"/>
    <property type="evidence" value="ECO:0007669"/>
    <property type="project" value="UniProtKB-KW"/>
</dbReference>
<evidence type="ECO:0000259" key="21">
    <source>
        <dbReference type="Pfam" id="PF00912"/>
    </source>
</evidence>
<evidence type="ECO:0000256" key="16">
    <source>
        <dbReference type="ARBA" id="ARBA00034000"/>
    </source>
</evidence>
<dbReference type="GO" id="GO:0009002">
    <property type="term" value="F:serine-type D-Ala-D-Ala carboxypeptidase activity"/>
    <property type="evidence" value="ECO:0007669"/>
    <property type="project" value="UniProtKB-EC"/>
</dbReference>
<dbReference type="Proteomes" id="UP000834458">
    <property type="component" value="Unassembled WGS sequence"/>
</dbReference>
<dbReference type="InterPro" id="IPR001460">
    <property type="entry name" value="PCN-bd_Tpept"/>
</dbReference>
<dbReference type="SUPFAM" id="SSF56601">
    <property type="entry name" value="beta-lactamase/transpeptidase-like"/>
    <property type="match status" value="1"/>
</dbReference>
<proteinExistence type="inferred from homology"/>
<evidence type="ECO:0000256" key="1">
    <source>
        <dbReference type="ARBA" id="ARBA00004236"/>
    </source>
</evidence>
<evidence type="ECO:0000256" key="10">
    <source>
        <dbReference type="ARBA" id="ARBA00022801"/>
    </source>
</evidence>
<evidence type="ECO:0000256" key="17">
    <source>
        <dbReference type="ARBA" id="ARBA00049902"/>
    </source>
</evidence>
<keyword evidence="10" id="KW-0378">Hydrolase</keyword>
<feature type="domain" description="Glycosyl transferase family 51" evidence="21">
    <location>
        <begin position="110"/>
        <end position="285"/>
    </location>
</feature>
<feature type="region of interest" description="Disordered" evidence="18">
    <location>
        <begin position="758"/>
        <end position="841"/>
    </location>
</feature>
<sequence length="841" mass="93366">MQEQEPENSAGAGRRLLRPLVQGGQRLARQARSGWALLRQRATQSPRLLALGEWLQPRVQRMRRWRWQWLVVLPALALGYALLLVPFTPSISDIRKAKLEQPAQVLTADGKELALFKRSNRQWVGLDEIAPSVVKALIATEDHRFYEHHGMDLWRTAASVWHSLRGDLQGGSTLTQQLARNLYPEEIGRSASVNRKLKEAITAFKIEALYSKPEILETYLNTVPFLYNAWGIEMAARTYFDKPAAKLSVLEAATLVGMLKGTSYYNPVRNPERAVARRNTVLAQMVKREVLTATEFERLKVRPLRLDFERQEVPSGMAPHFAQQVRKWLIDWADSHGYNIYADGLVVHTTLDARMQAWATQAVRNHTRTLQGIANTNWSKRDGWNPDNPLVHSLVRETTAYAALREKGRSSQEALQELLGDKAFLQQLRQDKLRLEAGFLAMDPGTAAVRAWVGSRDFAQDAFDHVQQARRQPGSTFKPFVYGAALQSGVPADAQRVDQAVEITLAGGEVWRPSDASPPSGRSMTLADALAYSKNTITAQLVQEVGPAKVARLARNLGVRSSPLEAVPALALGASPVSLLEMVNAYGSLARGGQYRAPLLVTRIEDRQGKVLAEFAPHPAEQVWDEEENYALVDMLRGVVDKGTGRDIRRRWGIKDDVAGKTGTTQNNADGWFILMHPELVVGAWAGFNDGRITLRSDHWGQGARSALPMVGDFTAQALRSKLVDRHARFTPPESSHWWASLADGVRRQMQAWWGEERQPPAPVPDRTPPPVAVPAPVTPTPDGDVIEESTPPLPASQLPPAPPPSDALDTWMEQWAPPPGTAPDWEQTPPAVLGRPVEAP</sequence>
<comment type="similarity">
    <text evidence="4">In the N-terminal section; belongs to the glycosyltransferase 51 family.</text>
</comment>
<dbReference type="GO" id="GO:0071555">
    <property type="term" value="P:cell wall organization"/>
    <property type="evidence" value="ECO:0007669"/>
    <property type="project" value="UniProtKB-KW"/>
</dbReference>
<dbReference type="GO" id="GO:0008360">
    <property type="term" value="P:regulation of cell shape"/>
    <property type="evidence" value="ECO:0007669"/>
    <property type="project" value="UniProtKB-KW"/>
</dbReference>
<keyword evidence="12" id="KW-0573">Peptidoglycan synthesis</keyword>
<evidence type="ECO:0000256" key="4">
    <source>
        <dbReference type="ARBA" id="ARBA00007739"/>
    </source>
</evidence>
<evidence type="ECO:0000313" key="23">
    <source>
        <dbReference type="Proteomes" id="UP000834458"/>
    </source>
</evidence>
<feature type="transmembrane region" description="Helical" evidence="19">
    <location>
        <begin position="67"/>
        <end position="87"/>
    </location>
</feature>
<dbReference type="PANTHER" id="PTHR32282:SF11">
    <property type="entry name" value="PENICILLIN-BINDING PROTEIN 1B"/>
    <property type="match status" value="1"/>
</dbReference>
<dbReference type="Pfam" id="PF00912">
    <property type="entry name" value="Transgly"/>
    <property type="match status" value="1"/>
</dbReference>
<keyword evidence="7" id="KW-0645">Protease</keyword>
<evidence type="ECO:0000313" key="22">
    <source>
        <dbReference type="EMBL" id="CAB5686548.1"/>
    </source>
</evidence>
<dbReference type="Pfam" id="PF00905">
    <property type="entry name" value="Transpeptidase"/>
    <property type="match status" value="1"/>
</dbReference>
<dbReference type="InterPro" id="IPR036950">
    <property type="entry name" value="PBP_transglycosylase"/>
</dbReference>
<evidence type="ECO:0000256" key="3">
    <source>
        <dbReference type="ARBA" id="ARBA00007090"/>
    </source>
</evidence>
<evidence type="ECO:0000256" key="9">
    <source>
        <dbReference type="ARBA" id="ARBA00022679"/>
    </source>
</evidence>
<dbReference type="InterPro" id="IPR023346">
    <property type="entry name" value="Lysozyme-like_dom_sf"/>
</dbReference>
<keyword evidence="13 19" id="KW-0472">Membrane</keyword>
<evidence type="ECO:0000256" key="7">
    <source>
        <dbReference type="ARBA" id="ARBA00022670"/>
    </source>
</evidence>
<dbReference type="GO" id="GO:0008658">
    <property type="term" value="F:penicillin binding"/>
    <property type="evidence" value="ECO:0007669"/>
    <property type="project" value="InterPro"/>
</dbReference>
<feature type="domain" description="Penicillin-binding protein transpeptidase" evidence="20">
    <location>
        <begin position="438"/>
        <end position="669"/>
    </location>
</feature>
<evidence type="ECO:0000256" key="2">
    <source>
        <dbReference type="ARBA" id="ARBA00004752"/>
    </source>
</evidence>
<comment type="catalytic activity">
    <reaction evidence="17">
        <text>[GlcNAc-(1-&gt;4)-Mur2Ac(oyl-L-Ala-gamma-D-Glu-L-Lys-D-Ala-D-Ala)](n)-di-trans,octa-cis-undecaprenyl diphosphate + beta-D-GlcNAc-(1-&gt;4)-Mur2Ac(oyl-L-Ala-gamma-D-Glu-L-Lys-D-Ala-D-Ala)-di-trans,octa-cis-undecaprenyl diphosphate = [GlcNAc-(1-&gt;4)-Mur2Ac(oyl-L-Ala-gamma-D-Glu-L-Lys-D-Ala-D-Ala)](n+1)-di-trans,octa-cis-undecaprenyl diphosphate + di-trans,octa-cis-undecaprenyl diphosphate + H(+)</text>
        <dbReference type="Rhea" id="RHEA:23708"/>
        <dbReference type="Rhea" id="RHEA-COMP:9602"/>
        <dbReference type="Rhea" id="RHEA-COMP:9603"/>
        <dbReference type="ChEBI" id="CHEBI:15378"/>
        <dbReference type="ChEBI" id="CHEBI:58405"/>
        <dbReference type="ChEBI" id="CHEBI:60033"/>
        <dbReference type="ChEBI" id="CHEBI:78435"/>
        <dbReference type="EC" id="2.4.99.28"/>
    </reaction>
</comment>
<dbReference type="GO" id="GO:0009252">
    <property type="term" value="P:peptidoglycan biosynthetic process"/>
    <property type="evidence" value="ECO:0007669"/>
    <property type="project" value="UniProtKB-KW"/>
</dbReference>
<protein>
    <submittedName>
        <fullName evidence="22">Penicillin-binding protein 1A</fullName>
    </submittedName>
</protein>
<evidence type="ECO:0000256" key="18">
    <source>
        <dbReference type="SAM" id="MobiDB-lite"/>
    </source>
</evidence>
<comment type="pathway">
    <text evidence="2">Cell wall biogenesis; peptidoglycan biosynthesis.</text>
</comment>
<comment type="caution">
    <text evidence="22">The sequence shown here is derived from an EMBL/GenBank/DDBJ whole genome shotgun (WGS) entry which is preliminary data.</text>
</comment>
<keyword evidence="19" id="KW-0812">Transmembrane</keyword>
<evidence type="ECO:0000256" key="6">
    <source>
        <dbReference type="ARBA" id="ARBA00022645"/>
    </source>
</evidence>
<evidence type="ECO:0000256" key="5">
    <source>
        <dbReference type="ARBA" id="ARBA00022475"/>
    </source>
</evidence>
<evidence type="ECO:0000256" key="12">
    <source>
        <dbReference type="ARBA" id="ARBA00022984"/>
    </source>
</evidence>
<evidence type="ECO:0000256" key="13">
    <source>
        <dbReference type="ARBA" id="ARBA00023136"/>
    </source>
</evidence>
<dbReference type="InterPro" id="IPR050396">
    <property type="entry name" value="Glycosyltr_51/Transpeptidase"/>
</dbReference>
<dbReference type="Gene3D" id="1.10.3810.10">
    <property type="entry name" value="Biosynthetic peptidoglycan transglycosylase-like"/>
    <property type="match status" value="1"/>
</dbReference>
<dbReference type="InterPro" id="IPR012338">
    <property type="entry name" value="Beta-lactam/transpept-like"/>
</dbReference>
<comment type="catalytic activity">
    <reaction evidence="16">
        <text>Preferential cleavage: (Ac)2-L-Lys-D-Ala-|-D-Ala. Also transpeptidation of peptidyl-alanyl moieties that are N-acyl substituents of D-alanine.</text>
        <dbReference type="EC" id="3.4.16.4"/>
    </reaction>
</comment>
<feature type="compositionally biased region" description="Pro residues" evidence="18">
    <location>
        <begin position="792"/>
        <end position="806"/>
    </location>
</feature>
<dbReference type="SUPFAM" id="SSF53955">
    <property type="entry name" value="Lysozyme-like"/>
    <property type="match status" value="1"/>
</dbReference>
<keyword evidence="14" id="KW-0511">Multifunctional enzyme</keyword>
<dbReference type="InterPro" id="IPR001264">
    <property type="entry name" value="Glyco_trans_51"/>
</dbReference>